<gene>
    <name evidence="1" type="ORF">ACFSUL_02595</name>
</gene>
<sequence length="105" mass="12196">MKDNNVKSIKDYKISKLTEEDRKTRQEILDELGIDIYENSGVKKSHGLIIDNEYKVGDMLNHKLVGFKVLEETVTLSFIDDEYSRNELEIFIDGDKKINMKLNGK</sequence>
<organism evidence="1 2">
    <name type="scientific">Bacillus seohaeanensis</name>
    <dbReference type="NCBI Taxonomy" id="284580"/>
    <lineage>
        <taxon>Bacteria</taxon>
        <taxon>Bacillati</taxon>
        <taxon>Bacillota</taxon>
        <taxon>Bacilli</taxon>
        <taxon>Bacillales</taxon>
        <taxon>Bacillaceae</taxon>
        <taxon>Bacillus</taxon>
    </lineage>
</organism>
<evidence type="ECO:0000313" key="2">
    <source>
        <dbReference type="Proteomes" id="UP001597506"/>
    </source>
</evidence>
<dbReference type="EMBL" id="JBHUMF010000005">
    <property type="protein sequence ID" value="MFD2679633.1"/>
    <property type="molecule type" value="Genomic_DNA"/>
</dbReference>
<keyword evidence="2" id="KW-1185">Reference proteome</keyword>
<protein>
    <submittedName>
        <fullName evidence="1">Uncharacterized protein</fullName>
    </submittedName>
</protein>
<dbReference type="Proteomes" id="UP001597506">
    <property type="component" value="Unassembled WGS sequence"/>
</dbReference>
<name>A0ABW5RLS7_9BACI</name>
<proteinExistence type="predicted"/>
<accession>A0ABW5RLS7</accession>
<dbReference type="RefSeq" id="WP_377932419.1">
    <property type="nucleotide sequence ID" value="NZ_JBHUMF010000005.1"/>
</dbReference>
<reference evidence="2" key="1">
    <citation type="journal article" date="2019" name="Int. J. Syst. Evol. Microbiol.">
        <title>The Global Catalogue of Microorganisms (GCM) 10K type strain sequencing project: providing services to taxonomists for standard genome sequencing and annotation.</title>
        <authorList>
            <consortium name="The Broad Institute Genomics Platform"/>
            <consortium name="The Broad Institute Genome Sequencing Center for Infectious Disease"/>
            <person name="Wu L."/>
            <person name="Ma J."/>
        </authorList>
    </citation>
    <scope>NUCLEOTIDE SEQUENCE [LARGE SCALE GENOMIC DNA]</scope>
    <source>
        <strain evidence="2">KCTC 3913</strain>
    </source>
</reference>
<evidence type="ECO:0000313" key="1">
    <source>
        <dbReference type="EMBL" id="MFD2679633.1"/>
    </source>
</evidence>
<comment type="caution">
    <text evidence="1">The sequence shown here is derived from an EMBL/GenBank/DDBJ whole genome shotgun (WGS) entry which is preliminary data.</text>
</comment>